<dbReference type="CDD" id="cd00130">
    <property type="entry name" value="PAS"/>
    <property type="match status" value="1"/>
</dbReference>
<dbReference type="InterPro" id="IPR036890">
    <property type="entry name" value="HATPase_C_sf"/>
</dbReference>
<dbReference type="InterPro" id="IPR029016">
    <property type="entry name" value="GAF-like_dom_sf"/>
</dbReference>
<dbReference type="SUPFAM" id="SSF55781">
    <property type="entry name" value="GAF domain-like"/>
    <property type="match status" value="2"/>
</dbReference>
<dbReference type="SUPFAM" id="SSF81606">
    <property type="entry name" value="PP2C-like"/>
    <property type="match status" value="1"/>
</dbReference>
<dbReference type="Pfam" id="PF01590">
    <property type="entry name" value="GAF"/>
    <property type="match status" value="1"/>
</dbReference>
<dbReference type="InterPro" id="IPR001932">
    <property type="entry name" value="PPM-type_phosphatase-like_dom"/>
</dbReference>
<dbReference type="InterPro" id="IPR013656">
    <property type="entry name" value="PAS_4"/>
</dbReference>
<dbReference type="Gene3D" id="3.30.565.10">
    <property type="entry name" value="Histidine kinase-like ATPase, C-terminal domain"/>
    <property type="match status" value="1"/>
</dbReference>
<feature type="domain" description="PAS" evidence="3">
    <location>
        <begin position="29"/>
        <end position="83"/>
    </location>
</feature>
<accession>A0ABS5KU40</accession>
<feature type="region of interest" description="Disordered" evidence="2">
    <location>
        <begin position="377"/>
        <end position="406"/>
    </location>
</feature>
<evidence type="ECO:0000313" key="4">
    <source>
        <dbReference type="EMBL" id="MBS2549568.1"/>
    </source>
</evidence>
<dbReference type="SMART" id="SM00331">
    <property type="entry name" value="PP2C_SIG"/>
    <property type="match status" value="1"/>
</dbReference>
<name>A0ABS5KU40_9ACTN</name>
<dbReference type="InterPro" id="IPR003594">
    <property type="entry name" value="HATPase_dom"/>
</dbReference>
<dbReference type="SUPFAM" id="SSF55785">
    <property type="entry name" value="PYP-like sensor domain (PAS domain)"/>
    <property type="match status" value="2"/>
</dbReference>
<dbReference type="PANTHER" id="PTHR43156">
    <property type="entry name" value="STAGE II SPORULATION PROTEIN E-RELATED"/>
    <property type="match status" value="1"/>
</dbReference>
<dbReference type="InterPro" id="IPR003018">
    <property type="entry name" value="GAF"/>
</dbReference>
<proteinExistence type="predicted"/>
<organism evidence="4 5">
    <name type="scientific">Catenulispora pinistramenti</name>
    <dbReference type="NCBI Taxonomy" id="2705254"/>
    <lineage>
        <taxon>Bacteria</taxon>
        <taxon>Bacillati</taxon>
        <taxon>Actinomycetota</taxon>
        <taxon>Actinomycetes</taxon>
        <taxon>Catenulisporales</taxon>
        <taxon>Catenulisporaceae</taxon>
        <taxon>Catenulispora</taxon>
    </lineage>
</organism>
<dbReference type="NCBIfam" id="TIGR00229">
    <property type="entry name" value="sensory_box"/>
    <property type="match status" value="2"/>
</dbReference>
<keyword evidence="5" id="KW-1185">Reference proteome</keyword>
<evidence type="ECO:0000313" key="5">
    <source>
        <dbReference type="Proteomes" id="UP000730482"/>
    </source>
</evidence>
<dbReference type="InterPro" id="IPR035965">
    <property type="entry name" value="PAS-like_dom_sf"/>
</dbReference>
<comment type="caution">
    <text evidence="4">The sequence shown here is derived from an EMBL/GenBank/DDBJ whole genome shotgun (WGS) entry which is preliminary data.</text>
</comment>
<dbReference type="SMART" id="SM00065">
    <property type="entry name" value="GAF"/>
    <property type="match status" value="2"/>
</dbReference>
<sequence>MREPVGVNATRRSARGQRRHPVVGVATALLEADGRIVHWSAGAEAMLGFSAEEAEGSYAIELMGSLQRRADILAIYERILHGQDWSGVFPVRQRDGHMVDLEIHTYRIDSGDRAPMVLATAVDARAVRSVEADLAVLDSFFNQSPVGMAVYDTETRFVQVNAALAAAHGIGVPEHLGRRVRDVLPGGEGARIEAQVRQVLKTGEPIADARWAGPANGDAQHGDGVHDHTWSAWYSRLQDARGRVFGVSSTVIDVTERHEAEEQAARARRGLALLAEASAAIGSTLDVRQAAGELVTAMVPEVADVCGVHVLEHRSQPGDAAMPADPEVSVMRRVAFGAVSEDFPRDDQPIGQLQRLEPGSPYAEALRLRETVVVAPGELQPGSGSAGGPAGGSGGGSAGASGSAGSNGQLSTFAALRAETVRVTPLVARGAVLGFVSYARREEREPFDDQDITLGEELIVRAATAFDNALLFQRQRDTALARQETLRQANAAQGRLALLNDASVRIGTTLDLQRTAEELIDVVLPRFADFATVDLLSSVMRGDEPISPPLDQPVVLQAVAVAESFPSGLTSIADAVGKTTTRDPHKGYARSLRSGRPVLIPIVDEESLGAISTSPERVAPGLAAGIHSYLMVPLRARGVVLGGAEFIRMQDREPFGPADVALAEELAARAALCIDNARLYRRERATALTLQRSLLPQNVHHTLGMEIAHRYLPSSRVSEVGGDWFDVVPLSCGRVALLVGDVMGHGIRAAATMGQLRTVARTLATLDMEPEQVLTRLDATAASTGQDQFATCICAVYDPVERSGAIASAGHLPPVVVAPDGTTTLLDVPPGPPLGVGGVPFESVEFSLSEHSVLALYTDGLVERRGRDLDDGISLLRKALAQRGRPLEEACDAVLSALVPGGAEDDVALIMAKTVSLAGERVATLALSGDRRMAGQARSFTRAKLRSWGLASRTDLAELLVSELVTNALTHTDRPRQLRLFCDHNLTIEVADSDPRAPTVRRFTDYDESGRGIGLVDELAHRWGSRTTRHGKVVWFELELPSGWQPSAGSAESAE</sequence>
<dbReference type="Proteomes" id="UP000730482">
    <property type="component" value="Unassembled WGS sequence"/>
</dbReference>
<dbReference type="Gene3D" id="3.30.450.20">
    <property type="entry name" value="PAS domain"/>
    <property type="match status" value="2"/>
</dbReference>
<dbReference type="Pfam" id="PF07228">
    <property type="entry name" value="SpoIIE"/>
    <property type="match status" value="1"/>
</dbReference>
<dbReference type="InterPro" id="IPR052016">
    <property type="entry name" value="Bact_Sigma-Reg"/>
</dbReference>
<feature type="compositionally biased region" description="Gly residues" evidence="2">
    <location>
        <begin position="384"/>
        <end position="399"/>
    </location>
</feature>
<dbReference type="SMART" id="SM00091">
    <property type="entry name" value="PAS"/>
    <property type="match status" value="2"/>
</dbReference>
<dbReference type="Pfam" id="PF08448">
    <property type="entry name" value="PAS_4"/>
    <property type="match status" value="1"/>
</dbReference>
<evidence type="ECO:0000256" key="1">
    <source>
        <dbReference type="ARBA" id="ARBA00022801"/>
    </source>
</evidence>
<dbReference type="Pfam" id="PF13426">
    <property type="entry name" value="PAS_9"/>
    <property type="match status" value="1"/>
</dbReference>
<dbReference type="PROSITE" id="PS50112">
    <property type="entry name" value="PAS"/>
    <property type="match status" value="1"/>
</dbReference>
<protein>
    <submittedName>
        <fullName evidence="4">SpoIIE family protein phosphatase</fullName>
    </submittedName>
</protein>
<dbReference type="InterPro" id="IPR036457">
    <property type="entry name" value="PPM-type-like_dom_sf"/>
</dbReference>
<gene>
    <name evidence="4" type="ORF">KGQ19_22145</name>
</gene>
<dbReference type="Pfam" id="PF13581">
    <property type="entry name" value="HATPase_c_2"/>
    <property type="match status" value="1"/>
</dbReference>
<keyword evidence="1" id="KW-0378">Hydrolase</keyword>
<dbReference type="Gene3D" id="3.30.450.40">
    <property type="match status" value="2"/>
</dbReference>
<dbReference type="SUPFAM" id="SSF55874">
    <property type="entry name" value="ATPase domain of HSP90 chaperone/DNA topoisomerase II/histidine kinase"/>
    <property type="match status" value="1"/>
</dbReference>
<dbReference type="EMBL" id="JAAFYZ010000076">
    <property type="protein sequence ID" value="MBS2549568.1"/>
    <property type="molecule type" value="Genomic_DNA"/>
</dbReference>
<dbReference type="PANTHER" id="PTHR43156:SF2">
    <property type="entry name" value="STAGE II SPORULATION PROTEIN E"/>
    <property type="match status" value="1"/>
</dbReference>
<reference evidence="4 5" key="1">
    <citation type="submission" date="2020-02" db="EMBL/GenBank/DDBJ databases">
        <title>Acidophilic actinobacteria isolated from forest soil.</title>
        <authorList>
            <person name="Golinska P."/>
        </authorList>
    </citation>
    <scope>NUCLEOTIDE SEQUENCE [LARGE SCALE GENOMIC DNA]</scope>
    <source>
        <strain evidence="4 5">NL8</strain>
    </source>
</reference>
<dbReference type="InterPro" id="IPR000014">
    <property type="entry name" value="PAS"/>
</dbReference>
<dbReference type="CDD" id="cd16936">
    <property type="entry name" value="HATPase_RsbW-like"/>
    <property type="match status" value="1"/>
</dbReference>
<evidence type="ECO:0000256" key="2">
    <source>
        <dbReference type="SAM" id="MobiDB-lite"/>
    </source>
</evidence>
<evidence type="ECO:0000259" key="3">
    <source>
        <dbReference type="PROSITE" id="PS50112"/>
    </source>
</evidence>
<dbReference type="Gene3D" id="3.60.40.10">
    <property type="entry name" value="PPM-type phosphatase domain"/>
    <property type="match status" value="1"/>
</dbReference>